<reference evidence="4" key="1">
    <citation type="submission" date="2023-06" db="EMBL/GenBank/DDBJ databases">
        <title>Genome-scale phylogeny and comparative genomics of the fungal order Sordariales.</title>
        <authorList>
            <consortium name="Lawrence Berkeley National Laboratory"/>
            <person name="Hensen N."/>
            <person name="Bonometti L."/>
            <person name="Westerberg I."/>
            <person name="Brannstrom I.O."/>
            <person name="Guillou S."/>
            <person name="Cros-Aarteil S."/>
            <person name="Calhoun S."/>
            <person name="Haridas S."/>
            <person name="Kuo A."/>
            <person name="Mondo S."/>
            <person name="Pangilinan J."/>
            <person name="Riley R."/>
            <person name="Labutti K."/>
            <person name="Andreopoulos B."/>
            <person name="Lipzen A."/>
            <person name="Chen C."/>
            <person name="Yanf M."/>
            <person name="Daum C."/>
            <person name="Ng V."/>
            <person name="Clum A."/>
            <person name="Steindorff A."/>
            <person name="Ohm R."/>
            <person name="Martin F."/>
            <person name="Silar P."/>
            <person name="Natvig D."/>
            <person name="Lalanne C."/>
            <person name="Gautier V."/>
            <person name="Ament-Velasquez S.L."/>
            <person name="Kruys A."/>
            <person name="Hutchinson M.I."/>
            <person name="Powell A.J."/>
            <person name="Barry K."/>
            <person name="Miller A.N."/>
            <person name="Grigoriev I.V."/>
            <person name="Debuchy R."/>
            <person name="Gladieux P."/>
            <person name="Thoren M.H."/>
            <person name="Johannesson H."/>
        </authorList>
    </citation>
    <scope>NUCLEOTIDE SEQUENCE</scope>
    <source>
        <strain evidence="4">SMH4607-1</strain>
    </source>
</reference>
<feature type="domain" description="GST C-terminal" evidence="3">
    <location>
        <begin position="131"/>
        <end position="263"/>
    </location>
</feature>
<dbReference type="PANTHER" id="PTHR43968">
    <property type="match status" value="1"/>
</dbReference>
<dbReference type="PANTHER" id="PTHR43968:SF8">
    <property type="entry name" value="S-TRANSFERASE, PUTATIVE (AFU_ORTHOLOGUE AFUA_2G00590)-RELATED"/>
    <property type="match status" value="1"/>
</dbReference>
<dbReference type="PROSITE" id="PS51354">
    <property type="entry name" value="GLUTAREDOXIN_2"/>
    <property type="match status" value="1"/>
</dbReference>
<dbReference type="Pfam" id="PF02798">
    <property type="entry name" value="GST_N"/>
    <property type="match status" value="1"/>
</dbReference>
<dbReference type="Gene3D" id="3.40.30.10">
    <property type="entry name" value="Glutaredoxin"/>
    <property type="match status" value="1"/>
</dbReference>
<keyword evidence="5" id="KW-1185">Reference proteome</keyword>
<name>A0AA40B1V1_9PEZI</name>
<evidence type="ECO:0000259" key="2">
    <source>
        <dbReference type="PROSITE" id="PS50404"/>
    </source>
</evidence>
<evidence type="ECO:0008006" key="6">
    <source>
        <dbReference type="Google" id="ProtNLM"/>
    </source>
</evidence>
<dbReference type="EMBL" id="JAUKUA010000002">
    <property type="protein sequence ID" value="KAK0726053.1"/>
    <property type="molecule type" value="Genomic_DNA"/>
</dbReference>
<dbReference type="GO" id="GO:0005737">
    <property type="term" value="C:cytoplasm"/>
    <property type="evidence" value="ECO:0007669"/>
    <property type="project" value="TreeGrafter"/>
</dbReference>
<dbReference type="InterPro" id="IPR036249">
    <property type="entry name" value="Thioredoxin-like_sf"/>
</dbReference>
<dbReference type="InterPro" id="IPR050983">
    <property type="entry name" value="GST_Omega/HSP26"/>
</dbReference>
<dbReference type="PROSITE" id="PS50404">
    <property type="entry name" value="GST_NTER"/>
    <property type="match status" value="1"/>
</dbReference>
<evidence type="ECO:0000259" key="3">
    <source>
        <dbReference type="PROSITE" id="PS50405"/>
    </source>
</evidence>
<organism evidence="4 5">
    <name type="scientific">Lasiosphaeris hirsuta</name>
    <dbReference type="NCBI Taxonomy" id="260670"/>
    <lineage>
        <taxon>Eukaryota</taxon>
        <taxon>Fungi</taxon>
        <taxon>Dikarya</taxon>
        <taxon>Ascomycota</taxon>
        <taxon>Pezizomycotina</taxon>
        <taxon>Sordariomycetes</taxon>
        <taxon>Sordariomycetidae</taxon>
        <taxon>Sordariales</taxon>
        <taxon>Lasiosphaeriaceae</taxon>
        <taxon>Lasiosphaeris</taxon>
    </lineage>
</organism>
<evidence type="ECO:0000256" key="1">
    <source>
        <dbReference type="ARBA" id="ARBA00007409"/>
    </source>
</evidence>
<dbReference type="InterPro" id="IPR036282">
    <property type="entry name" value="Glutathione-S-Trfase_C_sf"/>
</dbReference>
<dbReference type="Proteomes" id="UP001172102">
    <property type="component" value="Unassembled WGS sequence"/>
</dbReference>
<dbReference type="InterPro" id="IPR010987">
    <property type="entry name" value="Glutathione-S-Trfase_C-like"/>
</dbReference>
<dbReference type="AlphaFoldDB" id="A0AA40B1V1"/>
<evidence type="ECO:0000313" key="5">
    <source>
        <dbReference type="Proteomes" id="UP001172102"/>
    </source>
</evidence>
<dbReference type="SUPFAM" id="SSF52833">
    <property type="entry name" value="Thioredoxin-like"/>
    <property type="match status" value="1"/>
</dbReference>
<evidence type="ECO:0000313" key="4">
    <source>
        <dbReference type="EMBL" id="KAK0726053.1"/>
    </source>
</evidence>
<proteinExistence type="inferred from homology"/>
<dbReference type="SUPFAM" id="SSF47616">
    <property type="entry name" value="GST C-terminal domain-like"/>
    <property type="match status" value="1"/>
</dbReference>
<dbReference type="InterPro" id="IPR040079">
    <property type="entry name" value="Glutathione_S-Trfase"/>
</dbReference>
<dbReference type="Gene3D" id="1.20.1050.10">
    <property type="match status" value="1"/>
</dbReference>
<comment type="caution">
    <text evidence="4">The sequence shown here is derived from an EMBL/GenBank/DDBJ whole genome shotgun (WGS) entry which is preliminary data.</text>
</comment>
<dbReference type="SFLD" id="SFLDG00358">
    <property type="entry name" value="Main_(cytGST)"/>
    <property type="match status" value="1"/>
</dbReference>
<comment type="similarity">
    <text evidence="1">Belongs to the GST superfamily.</text>
</comment>
<gene>
    <name evidence="4" type="ORF">B0H67DRAFT_572246</name>
</gene>
<dbReference type="PROSITE" id="PS50405">
    <property type="entry name" value="GST_CTER"/>
    <property type="match status" value="1"/>
</dbReference>
<dbReference type="CDD" id="cd00570">
    <property type="entry name" value="GST_N_family"/>
    <property type="match status" value="1"/>
</dbReference>
<sequence>MHIKARGSLDSVPRLLFQRPTWTHNHTRNLNTSKSAIMGSQDAKLILYTNRGCPWAHRAHIALAEIGVPFEEVTIDLSVPRTPEYLAINPRGLVPALSYNGEIIIESAIVANFLANRFPSHLIPTSDSEGGAIQRARIDIFVDAFISKFQSPLFKLFAAKTEEETTPIVESAVAAVVKEIEPLLAGAAPFFGGSDKLTQAEVLTGSFAIRLLSNTKHGIYPASLLESLKTQAPNFAKWAEVVAAHPSVSAIYDESVVIPNTKARIAKIRGAA</sequence>
<dbReference type="InterPro" id="IPR004045">
    <property type="entry name" value="Glutathione_S-Trfase_N"/>
</dbReference>
<protein>
    <recommendedName>
        <fullName evidence="6">Glutathione S-transferase</fullName>
    </recommendedName>
</protein>
<dbReference type="SFLD" id="SFLDS00019">
    <property type="entry name" value="Glutathione_Transferase_(cytos"/>
    <property type="match status" value="1"/>
</dbReference>
<accession>A0AA40B1V1</accession>
<feature type="domain" description="GST N-terminal" evidence="2">
    <location>
        <begin position="43"/>
        <end position="122"/>
    </location>
</feature>